<dbReference type="Proteomes" id="UP000179807">
    <property type="component" value="Unassembled WGS sequence"/>
</dbReference>
<evidence type="ECO:0000313" key="4">
    <source>
        <dbReference type="Proteomes" id="UP000179807"/>
    </source>
</evidence>
<feature type="transmembrane region" description="Helical" evidence="1">
    <location>
        <begin position="58"/>
        <end position="81"/>
    </location>
</feature>
<dbReference type="RefSeq" id="XP_068348893.1">
    <property type="nucleotide sequence ID" value="XM_068511849.1"/>
</dbReference>
<protein>
    <recommendedName>
        <fullName evidence="5">PAS domain-containing protein</fullName>
    </recommendedName>
</protein>
<comment type="caution">
    <text evidence="3">The sequence shown here is derived from an EMBL/GenBank/DDBJ whole genome shotgun (WGS) entry which is preliminary data.</text>
</comment>
<proteinExistence type="predicted"/>
<keyword evidence="1" id="KW-1133">Transmembrane helix</keyword>
<gene>
    <name evidence="3" type="ORF">TRFO_38110</name>
</gene>
<dbReference type="EMBL" id="MLAK01001224">
    <property type="protein sequence ID" value="OHS95756.1"/>
    <property type="molecule type" value="Genomic_DNA"/>
</dbReference>
<keyword evidence="1" id="KW-0812">Transmembrane</keyword>
<reference evidence="3" key="1">
    <citation type="submission" date="2016-10" db="EMBL/GenBank/DDBJ databases">
        <authorList>
            <person name="Benchimol M."/>
            <person name="Almeida L.G."/>
            <person name="Vasconcelos A.T."/>
            <person name="Perreira-Neves A."/>
            <person name="Rosa I.A."/>
            <person name="Tasca T."/>
            <person name="Bogo M.R."/>
            <person name="de Souza W."/>
        </authorList>
    </citation>
    <scope>NUCLEOTIDE SEQUENCE [LARGE SCALE GENOMIC DNA]</scope>
    <source>
        <strain evidence="3">K</strain>
    </source>
</reference>
<evidence type="ECO:0000256" key="2">
    <source>
        <dbReference type="SAM" id="SignalP"/>
    </source>
</evidence>
<sequence>MKFYFHSVIIFLWLNYILFQQVERMNMTVFYPCCMIFASIVFVETLKRLIFMWPGEEFQGFLFGISLFFVLANISSAIYGYNNLKNNRIEAWNSKIESTVNWIIQNTPKKAVFISTEENFDIVTTLAGKVQFLQSSELCKLYGFNHLNRSSEIDELLKNPNSQNLAFKVEYFVCVEDSNKKREMNTNNGNWTLEYNRHNILIYKRNLIRKK</sequence>
<feature type="signal peptide" evidence="2">
    <location>
        <begin position="1"/>
        <end position="24"/>
    </location>
</feature>
<feature type="chain" id="PRO_5012091351" description="PAS domain-containing protein" evidence="2">
    <location>
        <begin position="25"/>
        <end position="211"/>
    </location>
</feature>
<feature type="transmembrane region" description="Helical" evidence="1">
    <location>
        <begin position="29"/>
        <end position="46"/>
    </location>
</feature>
<evidence type="ECO:0000313" key="3">
    <source>
        <dbReference type="EMBL" id="OHS95756.1"/>
    </source>
</evidence>
<evidence type="ECO:0000256" key="1">
    <source>
        <dbReference type="SAM" id="Phobius"/>
    </source>
</evidence>
<keyword evidence="1" id="KW-0472">Membrane</keyword>
<organism evidence="3 4">
    <name type="scientific">Tritrichomonas foetus</name>
    <dbReference type="NCBI Taxonomy" id="1144522"/>
    <lineage>
        <taxon>Eukaryota</taxon>
        <taxon>Metamonada</taxon>
        <taxon>Parabasalia</taxon>
        <taxon>Tritrichomonadida</taxon>
        <taxon>Tritrichomonadidae</taxon>
        <taxon>Tritrichomonas</taxon>
    </lineage>
</organism>
<dbReference type="AlphaFoldDB" id="A0A1J4JES0"/>
<name>A0A1J4JES0_9EUKA</name>
<accession>A0A1J4JES0</accession>
<keyword evidence="4" id="KW-1185">Reference proteome</keyword>
<dbReference type="VEuPathDB" id="TrichDB:TRFO_38110"/>
<evidence type="ECO:0008006" key="5">
    <source>
        <dbReference type="Google" id="ProtNLM"/>
    </source>
</evidence>
<dbReference type="GeneID" id="94846553"/>
<keyword evidence="2" id="KW-0732">Signal</keyword>